<gene>
    <name evidence="1" type="ORF">OSR52_15175</name>
</gene>
<evidence type="ECO:0000313" key="1">
    <source>
        <dbReference type="EMBL" id="MDG3587215.1"/>
    </source>
</evidence>
<organism evidence="1 2">
    <name type="scientific">Galbibacter pacificus</name>
    <dbReference type="NCBI Taxonomy" id="2996052"/>
    <lineage>
        <taxon>Bacteria</taxon>
        <taxon>Pseudomonadati</taxon>
        <taxon>Bacteroidota</taxon>
        <taxon>Flavobacteriia</taxon>
        <taxon>Flavobacteriales</taxon>
        <taxon>Flavobacteriaceae</taxon>
        <taxon>Galbibacter</taxon>
    </lineage>
</organism>
<evidence type="ECO:0000313" key="2">
    <source>
        <dbReference type="Proteomes" id="UP001153642"/>
    </source>
</evidence>
<dbReference type="RefSeq" id="WP_277901074.1">
    <property type="nucleotide sequence ID" value="NZ_JAPMUA010000006.1"/>
</dbReference>
<dbReference type="Proteomes" id="UP001153642">
    <property type="component" value="Unassembled WGS sequence"/>
</dbReference>
<comment type="caution">
    <text evidence="1">The sequence shown here is derived from an EMBL/GenBank/DDBJ whole genome shotgun (WGS) entry which is preliminary data.</text>
</comment>
<name>A0ABT6FVE7_9FLAO</name>
<protein>
    <submittedName>
        <fullName evidence="1">DUF5694 domain-containing protein</fullName>
    </submittedName>
</protein>
<reference evidence="1" key="1">
    <citation type="submission" date="2022-11" db="EMBL/GenBank/DDBJ databases">
        <title>High-quality draft genome sequence of Galbibacter sp. strain CMA-7.</title>
        <authorList>
            <person name="Wei L."/>
            <person name="Dong C."/>
            <person name="Shao Z."/>
        </authorList>
    </citation>
    <scope>NUCLEOTIDE SEQUENCE</scope>
    <source>
        <strain evidence="1">CMA-7</strain>
    </source>
</reference>
<sequence>MKPLTVLFLCVTFAIQAQKSENENKIEVLTLATFHFNFPNLDVQQVEDSDKIDIYEKRYQKEINEIVKKLSAFKPTIIAIELRPEEQAKADSLYNLFLEGTYKLQRAEYQQIGFRLAKQLKLKKLYCVDEWGNFTQSVEKVINGNDSINRKKFVKYVENNPDAPLKNIRKDIYKSEGILEELKMLNNPEVIKKSLGNYLLGPFKYEINEGDFFGVDFETGRWFSRNLKIFRNIQRIKTDPSDRILIIFGADHMNLLNIFFDSSPEFKLVDTNVYLK</sequence>
<proteinExistence type="predicted"/>
<keyword evidence="2" id="KW-1185">Reference proteome</keyword>
<dbReference type="EMBL" id="JAPMUA010000006">
    <property type="protein sequence ID" value="MDG3587215.1"/>
    <property type="molecule type" value="Genomic_DNA"/>
</dbReference>
<accession>A0ABT6FVE7</accession>
<dbReference type="InterPro" id="IPR043749">
    <property type="entry name" value="DUF5694"/>
</dbReference>
<dbReference type="Pfam" id="PF18950">
    <property type="entry name" value="DUF5694"/>
    <property type="match status" value="1"/>
</dbReference>